<evidence type="ECO:0000256" key="2">
    <source>
        <dbReference type="ARBA" id="ARBA00009259"/>
    </source>
</evidence>
<dbReference type="GO" id="GO:0016592">
    <property type="term" value="C:mediator complex"/>
    <property type="evidence" value="ECO:0007669"/>
    <property type="project" value="InterPro"/>
</dbReference>
<keyword evidence="7 9" id="KW-0539">Nucleus</keyword>
<feature type="compositionally biased region" description="Polar residues" evidence="10">
    <location>
        <begin position="1"/>
        <end position="27"/>
    </location>
</feature>
<keyword evidence="5 9" id="KW-0010">Activator</keyword>
<dbReference type="InterPro" id="IPR013942">
    <property type="entry name" value="Mediator_Med19_fun"/>
</dbReference>
<feature type="compositionally biased region" description="Polar residues" evidence="10">
    <location>
        <begin position="245"/>
        <end position="266"/>
    </location>
</feature>
<dbReference type="PANTHER" id="PTHR28270:SF1">
    <property type="entry name" value="MEDIATOR OF RNA POLYMERASE II TRANSCRIPTION SUBUNIT 19"/>
    <property type="match status" value="1"/>
</dbReference>
<reference evidence="11" key="1">
    <citation type="submission" date="2023-06" db="EMBL/GenBank/DDBJ databases">
        <title>Draft genome of Marssonina rosae.</title>
        <authorList>
            <person name="Cheng Q."/>
        </authorList>
    </citation>
    <scope>NUCLEOTIDE SEQUENCE</scope>
    <source>
        <strain evidence="11">R4</strain>
    </source>
</reference>
<keyword evidence="12" id="KW-1185">Reference proteome</keyword>
<evidence type="ECO:0000313" key="12">
    <source>
        <dbReference type="Proteomes" id="UP001285354"/>
    </source>
</evidence>
<comment type="caution">
    <text evidence="11">The sequence shown here is derived from an EMBL/GenBank/DDBJ whole genome shotgun (WGS) entry which is preliminary data.</text>
</comment>
<evidence type="ECO:0000256" key="3">
    <source>
        <dbReference type="ARBA" id="ARBA00019615"/>
    </source>
</evidence>
<keyword evidence="6 9" id="KW-0804">Transcription</keyword>
<keyword evidence="4 9" id="KW-0805">Transcription regulation</keyword>
<feature type="region of interest" description="Disordered" evidence="10">
    <location>
        <begin position="1"/>
        <end position="82"/>
    </location>
</feature>
<dbReference type="Proteomes" id="UP001285354">
    <property type="component" value="Unassembled WGS sequence"/>
</dbReference>
<proteinExistence type="inferred from homology"/>
<name>A0AAD9T4E8_9HELO</name>
<evidence type="ECO:0000256" key="8">
    <source>
        <dbReference type="ARBA" id="ARBA00032018"/>
    </source>
</evidence>
<sequence>MTSNLPRTPETPSQTSPNHSSLPSKPVNSPAGPHSILTPARSVNGSMSSATVEIPSEGFLQEDSCHKRKRDVEDHGDQEMKKLHVEEPEIQKVTIEDISEDVGALYLFCKKPHQPRLPPLTTDLFERYGLTSIAKAVTRTNPDGSKAVKLRKTYKNHIKTHGLAGSFDAVKKEVNGPGTLMDMLKTPDDAWAAQFVTGKEIEKGIPASMLEKGHSTFVMARGAIPKDEFNSAVLGEVSVDLVKTVQSGNRTPRPQSTVTRPAQATSKAEIRRPARNINKRSYTDDSFEGYAEGQGVEDEVQDEQDTEYTTAEGDDRGIRKRVKKV</sequence>
<evidence type="ECO:0000256" key="5">
    <source>
        <dbReference type="ARBA" id="ARBA00023159"/>
    </source>
</evidence>
<dbReference type="AlphaFoldDB" id="A0AAD9T4E8"/>
<dbReference type="GO" id="GO:0006357">
    <property type="term" value="P:regulation of transcription by RNA polymerase II"/>
    <property type="evidence" value="ECO:0007669"/>
    <property type="project" value="InterPro"/>
</dbReference>
<evidence type="ECO:0000256" key="7">
    <source>
        <dbReference type="ARBA" id="ARBA00023242"/>
    </source>
</evidence>
<accession>A0AAD9T4E8</accession>
<dbReference type="EMBL" id="JAUBYV010000002">
    <property type="protein sequence ID" value="KAK2628389.1"/>
    <property type="molecule type" value="Genomic_DNA"/>
</dbReference>
<evidence type="ECO:0000256" key="10">
    <source>
        <dbReference type="SAM" id="MobiDB-lite"/>
    </source>
</evidence>
<dbReference type="Pfam" id="PF08633">
    <property type="entry name" value="Rox3"/>
    <property type="match status" value="1"/>
</dbReference>
<evidence type="ECO:0000313" key="11">
    <source>
        <dbReference type="EMBL" id="KAK2628389.1"/>
    </source>
</evidence>
<gene>
    <name evidence="9" type="primary">MED19</name>
    <name evidence="11" type="ORF">QTJ16_001492</name>
</gene>
<feature type="region of interest" description="Disordered" evidence="10">
    <location>
        <begin position="245"/>
        <end position="325"/>
    </location>
</feature>
<feature type="compositionally biased region" description="Basic and acidic residues" evidence="10">
    <location>
        <begin position="70"/>
        <end position="82"/>
    </location>
</feature>
<evidence type="ECO:0000256" key="6">
    <source>
        <dbReference type="ARBA" id="ARBA00023163"/>
    </source>
</evidence>
<protein>
    <recommendedName>
        <fullName evidence="3 9">Mediator of RNA polymerase II transcription subunit 19</fullName>
    </recommendedName>
    <alternativeName>
        <fullName evidence="8 9">Mediator complex subunit 19</fullName>
    </alternativeName>
</protein>
<evidence type="ECO:0000256" key="9">
    <source>
        <dbReference type="RuleBase" id="RU364151"/>
    </source>
</evidence>
<feature type="compositionally biased region" description="Polar residues" evidence="10">
    <location>
        <begin position="41"/>
        <end position="51"/>
    </location>
</feature>
<comment type="similarity">
    <text evidence="2 9">Belongs to the Mediator complex subunit 19 family.</text>
</comment>
<dbReference type="GO" id="GO:0003712">
    <property type="term" value="F:transcription coregulator activity"/>
    <property type="evidence" value="ECO:0007669"/>
    <property type="project" value="InterPro"/>
</dbReference>
<dbReference type="PANTHER" id="PTHR28270">
    <property type="entry name" value="MEDIATOR OF RNA POLYMERASE II TRANSCRIPTION SUBUNIT 19"/>
    <property type="match status" value="1"/>
</dbReference>
<dbReference type="GO" id="GO:0070847">
    <property type="term" value="C:core mediator complex"/>
    <property type="evidence" value="ECO:0007669"/>
    <property type="project" value="TreeGrafter"/>
</dbReference>
<comment type="subcellular location">
    <subcellularLocation>
        <location evidence="1 9">Nucleus</location>
    </subcellularLocation>
</comment>
<evidence type="ECO:0000256" key="4">
    <source>
        <dbReference type="ARBA" id="ARBA00023015"/>
    </source>
</evidence>
<feature type="compositionally biased region" description="Acidic residues" evidence="10">
    <location>
        <begin position="295"/>
        <end position="306"/>
    </location>
</feature>
<organism evidence="11 12">
    <name type="scientific">Diplocarpon rosae</name>
    <dbReference type="NCBI Taxonomy" id="946125"/>
    <lineage>
        <taxon>Eukaryota</taxon>
        <taxon>Fungi</taxon>
        <taxon>Dikarya</taxon>
        <taxon>Ascomycota</taxon>
        <taxon>Pezizomycotina</taxon>
        <taxon>Leotiomycetes</taxon>
        <taxon>Helotiales</taxon>
        <taxon>Drepanopezizaceae</taxon>
        <taxon>Diplocarpon</taxon>
    </lineage>
</organism>
<evidence type="ECO:0000256" key="1">
    <source>
        <dbReference type="ARBA" id="ARBA00004123"/>
    </source>
</evidence>
<comment type="subunit">
    <text evidence="9">Component of the Mediator complex.</text>
</comment>
<comment type="function">
    <text evidence="9">Component of the Mediator complex, a coactivator involved in the regulated transcription of nearly all RNA polymerase II-dependent genes. Mediator functions as a bridge to convey information from gene-specific regulatory proteins to the basal RNA polymerase II transcription machinery. Mediator is recruited to promoters by direct interactions with regulatory proteins and serves as a scaffold for the assembly of a functional preinitiation complex with RNA polymerase II and the general transcription factors.</text>
</comment>